<evidence type="ECO:0000313" key="1">
    <source>
        <dbReference type="EMBL" id="VFK17293.1"/>
    </source>
</evidence>
<name>A0A450WJT3_9GAMM</name>
<accession>A0A450WJT3</accession>
<dbReference type="AlphaFoldDB" id="A0A450WJT3"/>
<reference evidence="1" key="1">
    <citation type="submission" date="2019-02" db="EMBL/GenBank/DDBJ databases">
        <authorList>
            <person name="Gruber-Vodicka R. H."/>
            <person name="Seah K. B. B."/>
        </authorList>
    </citation>
    <scope>NUCLEOTIDE SEQUENCE</scope>
    <source>
        <strain evidence="1">BECK_BY7</strain>
    </source>
</reference>
<protein>
    <submittedName>
        <fullName evidence="1">Uncharacterized protein</fullName>
    </submittedName>
</protein>
<proteinExistence type="predicted"/>
<organism evidence="1">
    <name type="scientific">Candidatus Kentrum sp. LFY</name>
    <dbReference type="NCBI Taxonomy" id="2126342"/>
    <lineage>
        <taxon>Bacteria</taxon>
        <taxon>Pseudomonadati</taxon>
        <taxon>Pseudomonadota</taxon>
        <taxon>Gammaproteobacteria</taxon>
        <taxon>Candidatus Kentrum</taxon>
    </lineage>
</organism>
<gene>
    <name evidence="1" type="ORF">BECKLFY1418C_GA0070996_103022</name>
</gene>
<sequence>MLFMLYALLSGISVWLWPLSAGLNGYFGEMIKEFLALGLTLAEYSRIDEVFEAA</sequence>
<dbReference type="EMBL" id="CAADFN010000030">
    <property type="protein sequence ID" value="VFK17293.1"/>
    <property type="molecule type" value="Genomic_DNA"/>
</dbReference>